<dbReference type="Proteomes" id="UP000337909">
    <property type="component" value="Unassembled WGS sequence"/>
</dbReference>
<feature type="transmembrane region" description="Helical" evidence="2">
    <location>
        <begin position="12"/>
        <end position="31"/>
    </location>
</feature>
<evidence type="ECO:0000256" key="2">
    <source>
        <dbReference type="SAM" id="Phobius"/>
    </source>
</evidence>
<accession>A0A5E7EGV0</accession>
<keyword evidence="2" id="KW-1133">Transmembrane helix</keyword>
<keyword evidence="2" id="KW-0812">Transmembrane</keyword>
<gene>
    <name evidence="3" type="ORF">PS691_04548</name>
</gene>
<keyword evidence="2" id="KW-0472">Membrane</keyword>
<dbReference type="EMBL" id="CABVHQ010000058">
    <property type="protein sequence ID" value="VVO25832.1"/>
    <property type="molecule type" value="Genomic_DNA"/>
</dbReference>
<evidence type="ECO:0000313" key="4">
    <source>
        <dbReference type="Proteomes" id="UP000337909"/>
    </source>
</evidence>
<feature type="region of interest" description="Disordered" evidence="1">
    <location>
        <begin position="104"/>
        <end position="124"/>
    </location>
</feature>
<organism evidence="3 4">
    <name type="scientific">Pseudomonas fluorescens</name>
    <dbReference type="NCBI Taxonomy" id="294"/>
    <lineage>
        <taxon>Bacteria</taxon>
        <taxon>Pseudomonadati</taxon>
        <taxon>Pseudomonadota</taxon>
        <taxon>Gammaproteobacteria</taxon>
        <taxon>Pseudomonadales</taxon>
        <taxon>Pseudomonadaceae</taxon>
        <taxon>Pseudomonas</taxon>
    </lineage>
</organism>
<name>A0A5E7EGV0_PSEFL</name>
<proteinExistence type="predicted"/>
<dbReference type="RefSeq" id="WP_150644387.1">
    <property type="nucleotide sequence ID" value="NZ_CABVHQ010000058.1"/>
</dbReference>
<protein>
    <recommendedName>
        <fullName evidence="5">DUF2946 domain-containing protein</fullName>
    </recommendedName>
</protein>
<evidence type="ECO:0000313" key="3">
    <source>
        <dbReference type="EMBL" id="VVO25832.1"/>
    </source>
</evidence>
<sequence length="124" mass="13367">MKLARHDRSLTAWVLYASILFSLFACGIHHGQMSGSELNGSGGLFCSVDNHSAAGLDRDSGDSKSPSLMPSLGCPLCSAFTLSIALLFCLSWLMRPTGTTFAYREQRGSTSPRFTWPPANPRAP</sequence>
<evidence type="ECO:0008006" key="5">
    <source>
        <dbReference type="Google" id="ProtNLM"/>
    </source>
</evidence>
<dbReference type="Pfam" id="PF11162">
    <property type="entry name" value="DUF2946"/>
    <property type="match status" value="1"/>
</dbReference>
<feature type="transmembrane region" description="Helical" evidence="2">
    <location>
        <begin position="68"/>
        <end position="94"/>
    </location>
</feature>
<reference evidence="3 4" key="1">
    <citation type="submission" date="2019-09" db="EMBL/GenBank/DDBJ databases">
        <authorList>
            <person name="Chandra G."/>
            <person name="Truman W A."/>
        </authorList>
    </citation>
    <scope>NUCLEOTIDE SEQUENCE [LARGE SCALE GENOMIC DNA]</scope>
    <source>
        <strain evidence="3">PS691</strain>
    </source>
</reference>
<dbReference type="OrthoDB" id="7017304at2"/>
<dbReference type="AlphaFoldDB" id="A0A5E7EGV0"/>
<dbReference type="InterPro" id="IPR021333">
    <property type="entry name" value="DUF2946"/>
</dbReference>
<dbReference type="PROSITE" id="PS51257">
    <property type="entry name" value="PROKAR_LIPOPROTEIN"/>
    <property type="match status" value="1"/>
</dbReference>
<evidence type="ECO:0000256" key="1">
    <source>
        <dbReference type="SAM" id="MobiDB-lite"/>
    </source>
</evidence>